<dbReference type="EMBL" id="UYYA01000689">
    <property type="protein sequence ID" value="VDM54484.1"/>
    <property type="molecule type" value="Genomic_DNA"/>
</dbReference>
<comment type="similarity">
    <text evidence="4">Belongs to the RNA polymerase II subunit 5-mediating protein family.</text>
</comment>
<dbReference type="OrthoDB" id="21413at2759"/>
<name>A0A0R3PFE9_ANGCS</name>
<dbReference type="InterPro" id="IPR052255">
    <property type="entry name" value="RNA_pol_II_subunit5-mediator"/>
</dbReference>
<organism evidence="8">
    <name type="scientific">Angiostrongylus costaricensis</name>
    <name type="common">Nematode worm</name>
    <dbReference type="NCBI Taxonomy" id="334426"/>
    <lineage>
        <taxon>Eukaryota</taxon>
        <taxon>Metazoa</taxon>
        <taxon>Ecdysozoa</taxon>
        <taxon>Nematoda</taxon>
        <taxon>Chromadorea</taxon>
        <taxon>Rhabditida</taxon>
        <taxon>Rhabditina</taxon>
        <taxon>Rhabditomorpha</taxon>
        <taxon>Strongyloidea</taxon>
        <taxon>Metastrongylidae</taxon>
        <taxon>Angiostrongylus</taxon>
    </lineage>
</organism>
<evidence type="ECO:0000256" key="1">
    <source>
        <dbReference type="ARBA" id="ARBA00004123"/>
    </source>
</evidence>
<evidence type="ECO:0000313" key="7">
    <source>
        <dbReference type="Proteomes" id="UP000267027"/>
    </source>
</evidence>
<dbReference type="NCBIfam" id="TIGR00293">
    <property type="entry name" value="prefoldin subunit alpha"/>
    <property type="match status" value="1"/>
</dbReference>
<proteinExistence type="inferred from homology"/>
<reference evidence="8" key="1">
    <citation type="submission" date="2017-02" db="UniProtKB">
        <authorList>
            <consortium name="WormBaseParasite"/>
        </authorList>
    </citation>
    <scope>IDENTIFICATION</scope>
</reference>
<dbReference type="STRING" id="334426.A0A0R3PFE9"/>
<keyword evidence="7" id="KW-1185">Reference proteome</keyword>
<dbReference type="WBParaSite" id="ACOC_0000289801-mRNA-1">
    <property type="protein sequence ID" value="ACOC_0000289801-mRNA-1"/>
    <property type="gene ID" value="ACOC_0000289801"/>
</dbReference>
<dbReference type="PANTHER" id="PTHR15111">
    <property type="entry name" value="RNA POLYMERASE II SUBUNIT 5-MEDIATING PROTEIN NNX3"/>
    <property type="match status" value="1"/>
</dbReference>
<feature type="compositionally biased region" description="Polar residues" evidence="5">
    <location>
        <begin position="255"/>
        <end position="270"/>
    </location>
</feature>
<dbReference type="Pfam" id="PF02996">
    <property type="entry name" value="Prefoldin"/>
    <property type="match status" value="1"/>
</dbReference>
<sequence length="340" mass="38160">MSSSIATLNQERMKAFRDAADKALAVIKSRFDAKQRELGEYDSLIHCLEELPKKRERAIMCPVGSVGFLPATIVHTNEVLVGLGDGYFIDTTAFDAVGILKRRKTVIEKNISDLHQYENIIIQQMEFAKQLFDNNSDVVEIREEYDESKENELRKKRRSRVAVPPVITKTVADLNAEADMMKRLEDLELQEMRNAELDLSSSDEMEVDPSTSPVDVLRKFDEGDTKCLISTLALKEATESSALSRNPEIQIPVASPQSSNDGEPHNDSTTLTPIEAIASTSIECNAEKETAGVSLEKEITPDVSRWEDVVKRLEEQRELYVQYAHSFQPPRGIRSEVSGV</sequence>
<protein>
    <submittedName>
        <fullName evidence="8">Unconventional prefoldin RPB5 interactor 1</fullName>
    </submittedName>
</protein>
<keyword evidence="3" id="KW-0539">Nucleus</keyword>
<evidence type="ECO:0000256" key="5">
    <source>
        <dbReference type="SAM" id="MobiDB-lite"/>
    </source>
</evidence>
<dbReference type="SUPFAM" id="SSF46579">
    <property type="entry name" value="Prefoldin"/>
    <property type="match status" value="1"/>
</dbReference>
<accession>A0A0R3PFE9</accession>
<gene>
    <name evidence="6" type="ORF">ACOC_LOCUS2899</name>
</gene>
<dbReference type="GO" id="GO:0003682">
    <property type="term" value="F:chromatin binding"/>
    <property type="evidence" value="ECO:0007669"/>
    <property type="project" value="TreeGrafter"/>
</dbReference>
<evidence type="ECO:0000313" key="6">
    <source>
        <dbReference type="EMBL" id="VDM54484.1"/>
    </source>
</evidence>
<reference evidence="6 7" key="2">
    <citation type="submission" date="2018-11" db="EMBL/GenBank/DDBJ databases">
        <authorList>
            <consortium name="Pathogen Informatics"/>
        </authorList>
    </citation>
    <scope>NUCLEOTIDE SEQUENCE [LARGE SCALE GENOMIC DNA]</scope>
    <source>
        <strain evidence="6 7">Costa Rica</strain>
    </source>
</reference>
<dbReference type="GO" id="GO:0003714">
    <property type="term" value="F:transcription corepressor activity"/>
    <property type="evidence" value="ECO:0007669"/>
    <property type="project" value="TreeGrafter"/>
</dbReference>
<evidence type="ECO:0000313" key="8">
    <source>
        <dbReference type="WBParaSite" id="ACOC_0000289801-mRNA-1"/>
    </source>
</evidence>
<dbReference type="InterPro" id="IPR009053">
    <property type="entry name" value="Prefoldin"/>
</dbReference>
<evidence type="ECO:0000256" key="2">
    <source>
        <dbReference type="ARBA" id="ARBA00011695"/>
    </source>
</evidence>
<dbReference type="PANTHER" id="PTHR15111:SF0">
    <property type="entry name" value="UNCONVENTIONAL PREFOLDIN RPB5 INTERACTOR 1"/>
    <property type="match status" value="1"/>
</dbReference>
<dbReference type="Gene3D" id="1.10.287.370">
    <property type="match status" value="1"/>
</dbReference>
<dbReference type="GO" id="GO:0000122">
    <property type="term" value="P:negative regulation of transcription by RNA polymerase II"/>
    <property type="evidence" value="ECO:0007669"/>
    <property type="project" value="TreeGrafter"/>
</dbReference>
<evidence type="ECO:0000256" key="4">
    <source>
        <dbReference type="ARBA" id="ARBA00038295"/>
    </source>
</evidence>
<evidence type="ECO:0000256" key="3">
    <source>
        <dbReference type="ARBA" id="ARBA00023242"/>
    </source>
</evidence>
<dbReference type="AlphaFoldDB" id="A0A0R3PFE9"/>
<comment type="subunit">
    <text evidence="2">Heterohexamer of two PFD-alpha type and four PFD-beta type subunits.</text>
</comment>
<dbReference type="Proteomes" id="UP000267027">
    <property type="component" value="Unassembled WGS sequence"/>
</dbReference>
<dbReference type="InterPro" id="IPR004127">
    <property type="entry name" value="Prefoldin_subunit_alpha"/>
</dbReference>
<feature type="region of interest" description="Disordered" evidence="5">
    <location>
        <begin position="239"/>
        <end position="270"/>
    </location>
</feature>
<dbReference type="CDD" id="cd23159">
    <property type="entry name" value="Prefoldin_URI1"/>
    <property type="match status" value="1"/>
</dbReference>
<dbReference type="GO" id="GO:0019212">
    <property type="term" value="F:phosphatase inhibitor activity"/>
    <property type="evidence" value="ECO:0007669"/>
    <property type="project" value="TreeGrafter"/>
</dbReference>
<comment type="subcellular location">
    <subcellularLocation>
        <location evidence="1">Nucleus</location>
    </subcellularLocation>
</comment>
<dbReference type="GO" id="GO:0005634">
    <property type="term" value="C:nucleus"/>
    <property type="evidence" value="ECO:0007669"/>
    <property type="project" value="UniProtKB-SubCell"/>
</dbReference>